<dbReference type="RefSeq" id="WP_160915822.1">
    <property type="nucleotide sequence ID" value="NZ_WMFA01000008.1"/>
</dbReference>
<evidence type="ECO:0000313" key="2">
    <source>
        <dbReference type="Proteomes" id="UP000450457"/>
    </source>
</evidence>
<organism evidence="1 2">
    <name type="scientific">Halobacillus litoralis</name>
    <dbReference type="NCBI Taxonomy" id="45668"/>
    <lineage>
        <taxon>Bacteria</taxon>
        <taxon>Bacillati</taxon>
        <taxon>Bacillota</taxon>
        <taxon>Bacilli</taxon>
        <taxon>Bacillales</taxon>
        <taxon>Bacillaceae</taxon>
        <taxon>Halobacillus</taxon>
    </lineage>
</organism>
<accession>A0A845FD52</accession>
<dbReference type="GeneID" id="78008576"/>
<comment type="caution">
    <text evidence="1">The sequence shown here is derived from an EMBL/GenBank/DDBJ whole genome shotgun (WGS) entry which is preliminary data.</text>
</comment>
<dbReference type="AlphaFoldDB" id="A0A845FD52"/>
<dbReference type="OrthoDB" id="162144at2"/>
<protein>
    <recommendedName>
        <fullName evidence="3">HNH endonuclease</fullName>
    </recommendedName>
</protein>
<proteinExistence type="predicted"/>
<dbReference type="EMBL" id="WMFA01000008">
    <property type="protein sequence ID" value="MYL72412.1"/>
    <property type="molecule type" value="Genomic_DNA"/>
</dbReference>
<sequence length="201" mass="23939">MSDYKLTIEIRKPSYAQNKTVRDSIPRSLWKAVRHHVLKKSDFQCQICGFHDEEKLHAHEVWQYDEEKYLLILNDIQPLCRSCHDLKHIHHVGHRTKAGNTSDFVMRNLKRHFIKVNDCTEKDFIRHYRNQLARSTTEPVRRSMEDLIEWRERIEKEAFLMAQDWKFVIGDNVPLASEIESNLDEKGLLYERNHKGSSSLL</sequence>
<evidence type="ECO:0000313" key="1">
    <source>
        <dbReference type="EMBL" id="MYL72412.1"/>
    </source>
</evidence>
<reference evidence="1 2" key="1">
    <citation type="submission" date="2019-11" db="EMBL/GenBank/DDBJ databases">
        <title>Genome sequences of 17 halophilic strains isolated from different environments.</title>
        <authorList>
            <person name="Furrow R.E."/>
        </authorList>
    </citation>
    <scope>NUCLEOTIDE SEQUENCE [LARGE SCALE GENOMIC DNA]</scope>
    <source>
        <strain evidence="1 2">SL-4</strain>
    </source>
</reference>
<evidence type="ECO:0008006" key="3">
    <source>
        <dbReference type="Google" id="ProtNLM"/>
    </source>
</evidence>
<gene>
    <name evidence="1" type="ORF">GLW00_16315</name>
</gene>
<dbReference type="Proteomes" id="UP000450457">
    <property type="component" value="Unassembled WGS sequence"/>
</dbReference>
<name>A0A845FD52_9BACI</name>